<evidence type="ECO:0000313" key="10">
    <source>
        <dbReference type="Proteomes" id="UP001281410"/>
    </source>
</evidence>
<gene>
    <name evidence="9" type="ORF">Dsin_003590</name>
</gene>
<keyword evidence="3" id="KW-0378">Hydrolase</keyword>
<comment type="similarity">
    <text evidence="1">Belongs to the peptidase C1 family.</text>
</comment>
<dbReference type="GO" id="GO:0008234">
    <property type="term" value="F:cysteine-type peptidase activity"/>
    <property type="evidence" value="ECO:0007669"/>
    <property type="project" value="UniProtKB-KW"/>
</dbReference>
<comment type="caution">
    <text evidence="9">The sequence shown here is derived from an EMBL/GenBank/DDBJ whole genome shotgun (WGS) entry which is preliminary data.</text>
</comment>
<feature type="domain" description="Cathepsin propeptide inhibitor" evidence="8">
    <location>
        <begin position="58"/>
        <end position="114"/>
    </location>
</feature>
<dbReference type="Pfam" id="PF00112">
    <property type="entry name" value="Peptidase_C1"/>
    <property type="match status" value="1"/>
</dbReference>
<dbReference type="Pfam" id="PF08246">
    <property type="entry name" value="Inhibitor_I29"/>
    <property type="match status" value="1"/>
</dbReference>
<accession>A0AAE0B9T1</accession>
<keyword evidence="10" id="KW-1185">Reference proteome</keyword>
<dbReference type="SMART" id="SM00848">
    <property type="entry name" value="Inhibitor_I29"/>
    <property type="match status" value="1"/>
</dbReference>
<dbReference type="SUPFAM" id="SSF54001">
    <property type="entry name" value="Cysteine proteinases"/>
    <property type="match status" value="1"/>
</dbReference>
<feature type="chain" id="PRO_5041994634" description="Cysteine proteinase" evidence="6">
    <location>
        <begin position="27"/>
        <end position="386"/>
    </location>
</feature>
<dbReference type="SMART" id="SM00645">
    <property type="entry name" value="Pept_C1"/>
    <property type="match status" value="1"/>
</dbReference>
<organism evidence="9 10">
    <name type="scientific">Dipteronia sinensis</name>
    <dbReference type="NCBI Taxonomy" id="43782"/>
    <lineage>
        <taxon>Eukaryota</taxon>
        <taxon>Viridiplantae</taxon>
        <taxon>Streptophyta</taxon>
        <taxon>Embryophyta</taxon>
        <taxon>Tracheophyta</taxon>
        <taxon>Spermatophyta</taxon>
        <taxon>Magnoliopsida</taxon>
        <taxon>eudicotyledons</taxon>
        <taxon>Gunneridae</taxon>
        <taxon>Pentapetalae</taxon>
        <taxon>rosids</taxon>
        <taxon>malvids</taxon>
        <taxon>Sapindales</taxon>
        <taxon>Sapindaceae</taxon>
        <taxon>Hippocastanoideae</taxon>
        <taxon>Acereae</taxon>
        <taxon>Dipteronia</taxon>
    </lineage>
</organism>
<dbReference type="Proteomes" id="UP001281410">
    <property type="component" value="Unassembled WGS sequence"/>
</dbReference>
<evidence type="ECO:0000259" key="7">
    <source>
        <dbReference type="SMART" id="SM00645"/>
    </source>
</evidence>
<protein>
    <recommendedName>
        <fullName evidence="11">Cysteine proteinase</fullName>
    </recommendedName>
</protein>
<dbReference type="EMBL" id="JANJYJ010000001">
    <property type="protein sequence ID" value="KAK3231709.1"/>
    <property type="molecule type" value="Genomic_DNA"/>
</dbReference>
<dbReference type="AlphaFoldDB" id="A0AAE0B9T1"/>
<dbReference type="CDD" id="cd02248">
    <property type="entry name" value="Peptidase_C1A"/>
    <property type="match status" value="1"/>
</dbReference>
<sequence>MAAAATSNFSSLLLLLLLSLLSTVFTSMHGFTDDPLIQQVVSSSDGRDDLLTSAEHQFSAFKIKYGKTYPTQEEEDYRFGVFISNLRLARRNQIMDPTAVHGVTKFSDLTPSEFRWQYLSTGSHIQLPHDTGKWAPDLSTDDLRPKKNWIEEGAVTAVKDQGKICNGCWAFSTIAVLEGAHYLANNRTELVELSVQQLIDCSTTTCTNYSDGREPLCNEGCKSGHRGLAFKYINITGGVMKADDYKFIAETGNCKASSNDKRYVASLSEFGFVRRDEDQYAAYLVEYGPLAVSTDLDFAQTYLGGTTCTHKKHPGNISHAVTLVGYEKGTTDRDWIIKNSYGENWGERGYFRVCKHVLTNNNTWEPTAMYAVAKNKTRTLNYILSA</sequence>
<keyword evidence="2" id="KW-0645">Protease</keyword>
<evidence type="ECO:0000313" key="9">
    <source>
        <dbReference type="EMBL" id="KAK3231709.1"/>
    </source>
</evidence>
<dbReference type="InterPro" id="IPR000668">
    <property type="entry name" value="Peptidase_C1A_C"/>
</dbReference>
<dbReference type="PANTHER" id="PTHR12411">
    <property type="entry name" value="CYSTEINE PROTEASE FAMILY C1-RELATED"/>
    <property type="match status" value="1"/>
</dbReference>
<dbReference type="InterPro" id="IPR013201">
    <property type="entry name" value="Prot_inhib_I29"/>
</dbReference>
<dbReference type="InterPro" id="IPR038765">
    <property type="entry name" value="Papain-like_cys_pep_sf"/>
</dbReference>
<dbReference type="InterPro" id="IPR013128">
    <property type="entry name" value="Peptidase_C1A"/>
</dbReference>
<keyword evidence="5" id="KW-1015">Disulfide bond</keyword>
<evidence type="ECO:0000256" key="5">
    <source>
        <dbReference type="ARBA" id="ARBA00023157"/>
    </source>
</evidence>
<proteinExistence type="inferred from homology"/>
<evidence type="ECO:0000256" key="2">
    <source>
        <dbReference type="ARBA" id="ARBA00022670"/>
    </source>
</evidence>
<evidence type="ECO:0008006" key="11">
    <source>
        <dbReference type="Google" id="ProtNLM"/>
    </source>
</evidence>
<evidence type="ECO:0000256" key="4">
    <source>
        <dbReference type="ARBA" id="ARBA00022807"/>
    </source>
</evidence>
<name>A0AAE0B9T1_9ROSI</name>
<keyword evidence="6" id="KW-0732">Signal</keyword>
<evidence type="ECO:0000256" key="1">
    <source>
        <dbReference type="ARBA" id="ARBA00008455"/>
    </source>
</evidence>
<dbReference type="Gene3D" id="3.90.70.10">
    <property type="entry name" value="Cysteine proteinases"/>
    <property type="match status" value="1"/>
</dbReference>
<reference evidence="9" key="1">
    <citation type="journal article" date="2023" name="Plant J.">
        <title>Genome sequences and population genomics provide insights into the demographic history, inbreeding, and mutation load of two 'living fossil' tree species of Dipteronia.</title>
        <authorList>
            <person name="Feng Y."/>
            <person name="Comes H.P."/>
            <person name="Chen J."/>
            <person name="Zhu S."/>
            <person name="Lu R."/>
            <person name="Zhang X."/>
            <person name="Li P."/>
            <person name="Qiu J."/>
            <person name="Olsen K.M."/>
            <person name="Qiu Y."/>
        </authorList>
    </citation>
    <scope>NUCLEOTIDE SEQUENCE</scope>
    <source>
        <strain evidence="9">NBL</strain>
    </source>
</reference>
<feature type="signal peptide" evidence="6">
    <location>
        <begin position="1"/>
        <end position="26"/>
    </location>
</feature>
<keyword evidence="4" id="KW-0788">Thiol protease</keyword>
<dbReference type="InterPro" id="IPR039417">
    <property type="entry name" value="Peptidase_C1A_papain-like"/>
</dbReference>
<evidence type="ECO:0000256" key="3">
    <source>
        <dbReference type="ARBA" id="ARBA00022801"/>
    </source>
</evidence>
<evidence type="ECO:0000259" key="8">
    <source>
        <dbReference type="SMART" id="SM00848"/>
    </source>
</evidence>
<dbReference type="GO" id="GO:0006508">
    <property type="term" value="P:proteolysis"/>
    <property type="evidence" value="ECO:0007669"/>
    <property type="project" value="UniProtKB-KW"/>
</dbReference>
<evidence type="ECO:0000256" key="6">
    <source>
        <dbReference type="SAM" id="SignalP"/>
    </source>
</evidence>
<feature type="domain" description="Peptidase C1A papain C-terminal" evidence="7">
    <location>
        <begin position="143"/>
        <end position="367"/>
    </location>
</feature>